<accession>A0AAD1MT10</accession>
<organism evidence="1 2">
    <name type="scientific">Mycolicibacterium litorale</name>
    <dbReference type="NCBI Taxonomy" id="758802"/>
    <lineage>
        <taxon>Bacteria</taxon>
        <taxon>Bacillati</taxon>
        <taxon>Actinomycetota</taxon>
        <taxon>Actinomycetes</taxon>
        <taxon>Mycobacteriales</taxon>
        <taxon>Mycobacteriaceae</taxon>
        <taxon>Mycolicibacterium</taxon>
    </lineage>
</organism>
<keyword evidence="2" id="KW-1185">Reference proteome</keyword>
<dbReference type="EMBL" id="AP022586">
    <property type="protein sequence ID" value="BBY15688.1"/>
    <property type="molecule type" value="Genomic_DNA"/>
</dbReference>
<dbReference type="Gene3D" id="2.170.15.10">
    <property type="entry name" value="Proaerolysin, chain A, domain 3"/>
    <property type="match status" value="1"/>
</dbReference>
<reference evidence="1 2" key="1">
    <citation type="journal article" date="2019" name="Emerg. Microbes Infect.">
        <title>Comprehensive subspecies identification of 175 nontuberculous mycobacteria species based on 7547 genomic profiles.</title>
        <authorList>
            <person name="Matsumoto Y."/>
            <person name="Kinjo T."/>
            <person name="Motooka D."/>
            <person name="Nabeya D."/>
            <person name="Jung N."/>
            <person name="Uechi K."/>
            <person name="Horii T."/>
            <person name="Iida T."/>
            <person name="Fujita J."/>
            <person name="Nakamura S."/>
        </authorList>
    </citation>
    <scope>NUCLEOTIDE SEQUENCE [LARGE SCALE GENOMIC DNA]</scope>
    <source>
        <strain evidence="1 2">JCM 17423</strain>
    </source>
</reference>
<name>A0AAD1MT10_9MYCO</name>
<dbReference type="AlphaFoldDB" id="A0AAD1MT10"/>
<dbReference type="Proteomes" id="UP000466607">
    <property type="component" value="Chromosome"/>
</dbReference>
<protein>
    <submittedName>
        <fullName evidence="1">Uncharacterized protein</fullName>
    </submittedName>
</protein>
<evidence type="ECO:0000313" key="2">
    <source>
        <dbReference type="Proteomes" id="UP000466607"/>
    </source>
</evidence>
<sequence>MGLTFGPAQHPSAVAECPKCKGTWPVWEREQVLEVCETAREVTFSHEEAFTLDNRSARSLLKRTKSIEHQWSQVLEIGREESKASEVSAKLPVAGMEFGALAKNTLSSTYKITASQSQTFTDTLEFEVPPGVSRTVTLKFKKLWQCGHVVLRDHQGAEIARAPFRVVVGLDLDVSQNDST</sequence>
<gene>
    <name evidence="1" type="ORF">MLIT_12800</name>
</gene>
<proteinExistence type="predicted"/>
<evidence type="ECO:0000313" key="1">
    <source>
        <dbReference type="EMBL" id="BBY15688.1"/>
    </source>
</evidence>